<dbReference type="PANTHER" id="PTHR12271:SF40">
    <property type="entry name" value="POLY(A) RNA POLYMERASE GLD2"/>
    <property type="match status" value="1"/>
</dbReference>
<dbReference type="Proteomes" id="UP000492821">
    <property type="component" value="Unassembled WGS sequence"/>
</dbReference>
<evidence type="ECO:0000256" key="1">
    <source>
        <dbReference type="ARBA" id="ARBA00001936"/>
    </source>
</evidence>
<reference evidence="12" key="2">
    <citation type="submission" date="2020-10" db="UniProtKB">
        <authorList>
            <consortium name="WormBaseParasite"/>
        </authorList>
    </citation>
    <scope>IDENTIFICATION</scope>
</reference>
<comment type="cofactor">
    <cofactor evidence="2">
        <name>Mg(2+)</name>
        <dbReference type="ChEBI" id="CHEBI:18420"/>
    </cofactor>
</comment>
<evidence type="ECO:0000313" key="12">
    <source>
        <dbReference type="WBParaSite" id="Pan_g15091.t1"/>
    </source>
</evidence>
<dbReference type="Pfam" id="PF22600">
    <property type="entry name" value="MTPAP-like_central"/>
    <property type="match status" value="1"/>
</dbReference>
<keyword evidence="5" id="KW-0808">Transferase</keyword>
<protein>
    <submittedName>
        <fullName evidence="12">PAP-associated domain-containing protein</fullName>
    </submittedName>
</protein>
<keyword evidence="4" id="KW-0963">Cytoplasm</keyword>
<keyword evidence="6" id="KW-0479">Metal-binding</keyword>
<keyword evidence="11" id="KW-1185">Reference proteome</keyword>
<dbReference type="CDD" id="cd05402">
    <property type="entry name" value="NT_PAP_TUTase"/>
    <property type="match status" value="1"/>
</dbReference>
<dbReference type="PANTHER" id="PTHR12271">
    <property type="entry name" value="POLY A POLYMERASE CID PAP -RELATED"/>
    <property type="match status" value="1"/>
</dbReference>
<dbReference type="GO" id="GO:0031123">
    <property type="term" value="P:RNA 3'-end processing"/>
    <property type="evidence" value="ECO:0007669"/>
    <property type="project" value="TreeGrafter"/>
</dbReference>
<comment type="cofactor">
    <cofactor evidence="1">
        <name>Mn(2+)</name>
        <dbReference type="ChEBI" id="CHEBI:29035"/>
    </cofactor>
</comment>
<feature type="domain" description="Poly(A) RNA polymerase mitochondrial-like central palm" evidence="10">
    <location>
        <begin position="281"/>
        <end position="419"/>
    </location>
</feature>
<evidence type="ECO:0000259" key="9">
    <source>
        <dbReference type="Pfam" id="PF03828"/>
    </source>
</evidence>
<dbReference type="Pfam" id="PF03828">
    <property type="entry name" value="PAP_assoc"/>
    <property type="match status" value="1"/>
</dbReference>
<evidence type="ECO:0000256" key="7">
    <source>
        <dbReference type="ARBA" id="ARBA00022842"/>
    </source>
</evidence>
<dbReference type="SUPFAM" id="SSF81301">
    <property type="entry name" value="Nucleotidyltransferase"/>
    <property type="match status" value="1"/>
</dbReference>
<dbReference type="Gene3D" id="3.30.460.10">
    <property type="entry name" value="Beta Polymerase, domain 2"/>
    <property type="match status" value="1"/>
</dbReference>
<evidence type="ECO:0000256" key="6">
    <source>
        <dbReference type="ARBA" id="ARBA00022723"/>
    </source>
</evidence>
<feature type="domain" description="PAP-associated" evidence="9">
    <location>
        <begin position="513"/>
        <end position="570"/>
    </location>
</feature>
<dbReference type="SUPFAM" id="SSF81631">
    <property type="entry name" value="PAP/OAS1 substrate-binding domain"/>
    <property type="match status" value="1"/>
</dbReference>
<sequence length="620" mass="69813">MYYHTGPTPPFPIGNVANHHAYCLVPPTVYDYGFAIGNFHRYTAPKSGIAEAPEASWRELSPEEVARYQCRPAKGDALSFTKFAPWMRGNALMEDEDDDDDLATCSWCDDNDVEVETESLRSFELPSCSRLTSEFGDDEGCAWASSDSEELLTASRASTPDFFPFVASMRASEFPALQDVQSGESSGSSEDAMPKAVSKNARKAFAKKTKWRVLPDDVLLTEGESGYHSENSPQSTVDTVEVESRISDSTYNRDYSAAVANGNAPLQAPIDNSDICRLDRLSDSICEYYEQVAQTEKTLLKKLRLRDLLFYTLSPLFPVCGLYVVGSSLNGFGNEHSDMDLCLVISNRDLDQKTDAVNLLRIVEQALSHLPLVAEQKLITAKVPILRIKFRGAFENVTVDLNANNSVAIKNTHLLCYYAFFDWRLRPLVAIVKEWAKRCDINDASRSSFTSYSLVLMVIHYLQCGIDTPVLPSLQSMFPRRFSSKNDIRMLNVSLPLERVPENSNFRGNNDTTLGELLIGFFHYYAKTYEFEKSAISVRLGRRVDRTTVARIGCQQWSHVFIEEPFTLQNTAHSIYEERVFTAIKNKFDEAHRILTDTYDINKLLSMKPHNVSTSMPGLR</sequence>
<reference evidence="11" key="1">
    <citation type="journal article" date="2013" name="Genetics">
        <title>The draft genome and transcriptome of Panagrellus redivivus are shaped by the harsh demands of a free-living lifestyle.</title>
        <authorList>
            <person name="Srinivasan J."/>
            <person name="Dillman A.R."/>
            <person name="Macchietto M.G."/>
            <person name="Heikkinen L."/>
            <person name="Lakso M."/>
            <person name="Fracchia K.M."/>
            <person name="Antoshechkin I."/>
            <person name="Mortazavi A."/>
            <person name="Wong G."/>
            <person name="Sternberg P.W."/>
        </authorList>
    </citation>
    <scope>NUCLEOTIDE SEQUENCE [LARGE SCALE GENOMIC DNA]</scope>
    <source>
        <strain evidence="11">MT8872</strain>
    </source>
</reference>
<comment type="similarity">
    <text evidence="8">Belongs to the DNA polymerase type-B-like family. GLD2 subfamily.</text>
</comment>
<dbReference type="WBParaSite" id="Pan_g15091.t1">
    <property type="protein sequence ID" value="Pan_g15091.t1"/>
    <property type="gene ID" value="Pan_g15091"/>
</dbReference>
<evidence type="ECO:0000256" key="2">
    <source>
        <dbReference type="ARBA" id="ARBA00001946"/>
    </source>
</evidence>
<dbReference type="AlphaFoldDB" id="A0A7E4V1I4"/>
<proteinExistence type="inferred from homology"/>
<dbReference type="InterPro" id="IPR002058">
    <property type="entry name" value="PAP_assoc"/>
</dbReference>
<accession>A0A7E4V1I4</accession>
<dbReference type="GO" id="GO:0046872">
    <property type="term" value="F:metal ion binding"/>
    <property type="evidence" value="ECO:0007669"/>
    <property type="project" value="UniProtKB-KW"/>
</dbReference>
<name>A0A7E4V1I4_PANRE</name>
<dbReference type="GO" id="GO:1990817">
    <property type="term" value="F:poly(A) RNA polymerase activity"/>
    <property type="evidence" value="ECO:0007669"/>
    <property type="project" value="TreeGrafter"/>
</dbReference>
<dbReference type="InterPro" id="IPR043519">
    <property type="entry name" value="NT_sf"/>
</dbReference>
<evidence type="ECO:0000256" key="4">
    <source>
        <dbReference type="ARBA" id="ARBA00022490"/>
    </source>
</evidence>
<dbReference type="InterPro" id="IPR054708">
    <property type="entry name" value="MTPAP-like_central"/>
</dbReference>
<evidence type="ECO:0000256" key="5">
    <source>
        <dbReference type="ARBA" id="ARBA00022679"/>
    </source>
</evidence>
<evidence type="ECO:0000313" key="11">
    <source>
        <dbReference type="Proteomes" id="UP000492821"/>
    </source>
</evidence>
<organism evidence="11 12">
    <name type="scientific">Panagrellus redivivus</name>
    <name type="common">Microworm</name>
    <dbReference type="NCBI Taxonomy" id="6233"/>
    <lineage>
        <taxon>Eukaryota</taxon>
        <taxon>Metazoa</taxon>
        <taxon>Ecdysozoa</taxon>
        <taxon>Nematoda</taxon>
        <taxon>Chromadorea</taxon>
        <taxon>Rhabditida</taxon>
        <taxon>Tylenchina</taxon>
        <taxon>Panagrolaimomorpha</taxon>
        <taxon>Panagrolaimoidea</taxon>
        <taxon>Panagrolaimidae</taxon>
        <taxon>Panagrellus</taxon>
    </lineage>
</organism>
<comment type="subcellular location">
    <subcellularLocation>
        <location evidence="3">Cytoplasm</location>
    </subcellularLocation>
</comment>
<dbReference type="Gene3D" id="1.10.1410.10">
    <property type="match status" value="1"/>
</dbReference>
<evidence type="ECO:0000256" key="3">
    <source>
        <dbReference type="ARBA" id="ARBA00004496"/>
    </source>
</evidence>
<keyword evidence="7" id="KW-0460">Magnesium</keyword>
<dbReference type="GO" id="GO:0005737">
    <property type="term" value="C:cytoplasm"/>
    <property type="evidence" value="ECO:0007669"/>
    <property type="project" value="UniProtKB-SubCell"/>
</dbReference>
<evidence type="ECO:0000256" key="8">
    <source>
        <dbReference type="ARBA" id="ARBA00038491"/>
    </source>
</evidence>
<evidence type="ECO:0000259" key="10">
    <source>
        <dbReference type="Pfam" id="PF22600"/>
    </source>
</evidence>